<accession>A0A8J7GHE2</accession>
<gene>
    <name evidence="1" type="ORF">IW245_003754</name>
</gene>
<dbReference type="InterPro" id="IPR036390">
    <property type="entry name" value="WH_DNA-bd_sf"/>
</dbReference>
<sequence length="328" mass="36541">MLRIYFTSEDIARTRLAAAPDPLWELVLSVHMLRGQRGDLLFGDWRRATCDRIRGLTSRPEWRRFMTLTPTMGYFPDFLTPFAAGQGLERGLEAIRRTPATMLDRELRQLAADRRLPGDVGPLARGGADAVVELTDTMRAYHEQAIAPHLPVIRQATERDRALRARAMLDGGVEGLLRSLRPIMEWSRGELRVPGHRPQEIHLGGRGLLLVPSYFCVNQPMTMFDPDLPPVLIYPVSRFSDTVLLPDRAERSALSALIGRTRATLLEVAGAGCSTSELARRAGISVPSASEQAKVLRDAGLLASVRDRNRVVHHVTPLGWAMLDHDHT</sequence>
<dbReference type="InterPro" id="IPR051011">
    <property type="entry name" value="Metal_resp_trans_reg"/>
</dbReference>
<dbReference type="InterPro" id="IPR011991">
    <property type="entry name" value="ArsR-like_HTH"/>
</dbReference>
<proteinExistence type="predicted"/>
<organism evidence="1 2">
    <name type="scientific">Longispora fulva</name>
    <dbReference type="NCBI Taxonomy" id="619741"/>
    <lineage>
        <taxon>Bacteria</taxon>
        <taxon>Bacillati</taxon>
        <taxon>Actinomycetota</taxon>
        <taxon>Actinomycetes</taxon>
        <taxon>Micromonosporales</taxon>
        <taxon>Micromonosporaceae</taxon>
        <taxon>Longispora</taxon>
    </lineage>
</organism>
<dbReference type="RefSeq" id="WP_197004411.1">
    <property type="nucleotide sequence ID" value="NZ_BONS01000020.1"/>
</dbReference>
<dbReference type="PANTHER" id="PTHR43132">
    <property type="entry name" value="ARSENICAL RESISTANCE OPERON REPRESSOR ARSR-RELATED"/>
    <property type="match status" value="1"/>
</dbReference>
<keyword evidence="2" id="KW-1185">Reference proteome</keyword>
<dbReference type="PANTHER" id="PTHR43132:SF8">
    <property type="entry name" value="HTH-TYPE TRANSCRIPTIONAL REGULATOR KMTR"/>
    <property type="match status" value="1"/>
</dbReference>
<dbReference type="Gene3D" id="1.10.10.10">
    <property type="entry name" value="Winged helix-like DNA-binding domain superfamily/Winged helix DNA-binding domain"/>
    <property type="match status" value="1"/>
</dbReference>
<reference evidence="1" key="1">
    <citation type="submission" date="2020-11" db="EMBL/GenBank/DDBJ databases">
        <title>Sequencing the genomes of 1000 actinobacteria strains.</title>
        <authorList>
            <person name="Klenk H.-P."/>
        </authorList>
    </citation>
    <scope>NUCLEOTIDE SEQUENCE</scope>
    <source>
        <strain evidence="1">DSM 45356</strain>
    </source>
</reference>
<dbReference type="CDD" id="cd00090">
    <property type="entry name" value="HTH_ARSR"/>
    <property type="match status" value="1"/>
</dbReference>
<dbReference type="EMBL" id="JADOUF010000001">
    <property type="protein sequence ID" value="MBG6137560.1"/>
    <property type="molecule type" value="Genomic_DNA"/>
</dbReference>
<comment type="caution">
    <text evidence="1">The sequence shown here is derived from an EMBL/GenBank/DDBJ whole genome shotgun (WGS) entry which is preliminary data.</text>
</comment>
<keyword evidence="1" id="KW-0238">DNA-binding</keyword>
<dbReference type="SUPFAM" id="SSF46785">
    <property type="entry name" value="Winged helix' DNA-binding domain"/>
    <property type="match status" value="1"/>
</dbReference>
<dbReference type="GO" id="GO:0003677">
    <property type="term" value="F:DNA binding"/>
    <property type="evidence" value="ECO:0007669"/>
    <property type="project" value="UniProtKB-KW"/>
</dbReference>
<protein>
    <submittedName>
        <fullName evidence="1">DNA-binding transcriptional ArsR family regulator</fullName>
    </submittedName>
</protein>
<dbReference type="AlphaFoldDB" id="A0A8J7GHE2"/>
<name>A0A8J7GHE2_9ACTN</name>
<dbReference type="Proteomes" id="UP000622552">
    <property type="component" value="Unassembled WGS sequence"/>
</dbReference>
<dbReference type="InterPro" id="IPR036388">
    <property type="entry name" value="WH-like_DNA-bd_sf"/>
</dbReference>
<evidence type="ECO:0000313" key="1">
    <source>
        <dbReference type="EMBL" id="MBG6137560.1"/>
    </source>
</evidence>
<evidence type="ECO:0000313" key="2">
    <source>
        <dbReference type="Proteomes" id="UP000622552"/>
    </source>
</evidence>